<keyword evidence="4" id="KW-1185">Reference proteome</keyword>
<dbReference type="CDD" id="cd00085">
    <property type="entry name" value="HNHc"/>
    <property type="match status" value="1"/>
</dbReference>
<protein>
    <submittedName>
        <fullName evidence="3">HNH endonuclease</fullName>
    </submittedName>
</protein>
<name>A0ABY3RV23_9MICO</name>
<organism evidence="3 4">
    <name type="scientific">Microbacterium resistens</name>
    <dbReference type="NCBI Taxonomy" id="156977"/>
    <lineage>
        <taxon>Bacteria</taxon>
        <taxon>Bacillati</taxon>
        <taxon>Actinomycetota</taxon>
        <taxon>Actinomycetes</taxon>
        <taxon>Micrococcales</taxon>
        <taxon>Microbacteriaceae</taxon>
        <taxon>Microbacterium</taxon>
    </lineage>
</organism>
<dbReference type="Gene3D" id="1.10.30.50">
    <property type="match status" value="1"/>
</dbReference>
<feature type="domain" description="HNH nuclease" evidence="2">
    <location>
        <begin position="347"/>
        <end position="398"/>
    </location>
</feature>
<dbReference type="InterPro" id="IPR003615">
    <property type="entry name" value="HNH_nuc"/>
</dbReference>
<dbReference type="Pfam" id="PF02720">
    <property type="entry name" value="DUF222"/>
    <property type="match status" value="1"/>
</dbReference>
<keyword evidence="3" id="KW-0540">Nuclease</keyword>
<evidence type="ECO:0000313" key="4">
    <source>
        <dbReference type="Proteomes" id="UP001199642"/>
    </source>
</evidence>
<comment type="similarity">
    <text evidence="1">Belongs to the Rv1128c/1148c/1588c/1702c/1945/3466 family.</text>
</comment>
<dbReference type="Proteomes" id="UP001199642">
    <property type="component" value="Chromosome"/>
</dbReference>
<accession>A0ABY3RV23</accession>
<gene>
    <name evidence="3" type="ORF">K8F61_00620</name>
</gene>
<dbReference type="EMBL" id="CP082781">
    <property type="protein sequence ID" value="UGS26775.1"/>
    <property type="molecule type" value="Genomic_DNA"/>
</dbReference>
<evidence type="ECO:0000256" key="1">
    <source>
        <dbReference type="ARBA" id="ARBA00023450"/>
    </source>
</evidence>
<dbReference type="InterPro" id="IPR003870">
    <property type="entry name" value="DUF222"/>
</dbReference>
<keyword evidence="3" id="KW-0378">Hydrolase</keyword>
<sequence length="449" mass="47786">MPDLIRILQQAAAALASARSDGATLTRADLIAANDAAGLVRRRLDAVHAEIAARIAEESRPELGPESLAKQQGFRTPAHLIATSTGASAGEAQRLVKVGEATAPRTNLIGEPMPARYPAVQAALHAGTIGASAAGAVIALLDRVRVKVGAQRIAEAEQVLTEQVPGLSIDEIRRLIVRAEAWLDPDGVAPREEQLRAQRSLTIVERDGMIHLDGRFDPDSGAPLLAAIDGYVSAEFAATREGRHPGAMDADRRPVAQIRADALSHLAAHALGCERSTPLNGATVVVRVGLGDLQTGTGSAMIDGIAQPVSIATARRMAAGGSVIPWVCGSRGEVLDWGRRRRLFSRAQKLALTERDGGCAMCGLPPHLTRVHHIRWWQRDTGPTDLDNGVLLCETCHHLIHDNGWDIRIDGTGVAARVWFLPPPWSDPARTPRLGGRARTDPALLSLTG</sequence>
<proteinExistence type="inferred from homology"/>
<dbReference type="Pfam" id="PF01844">
    <property type="entry name" value="HNH"/>
    <property type="match status" value="1"/>
</dbReference>
<dbReference type="SMART" id="SM00507">
    <property type="entry name" value="HNHc"/>
    <property type="match status" value="1"/>
</dbReference>
<evidence type="ECO:0000259" key="2">
    <source>
        <dbReference type="SMART" id="SM00507"/>
    </source>
</evidence>
<reference evidence="3 4" key="1">
    <citation type="submission" date="2023-01" db="EMBL/GenBank/DDBJ databases">
        <title>Characterization of estradiol degrading bacteria Microbacterium sp. MZT7 and reveal degrading genes through genome analysis.</title>
        <authorList>
            <person name="Hao P."/>
            <person name="Gao Y."/>
        </authorList>
    </citation>
    <scope>NUCLEOTIDE SEQUENCE [LARGE SCALE GENOMIC DNA]</scope>
    <source>
        <strain evidence="3 4">MZT7</strain>
    </source>
</reference>
<dbReference type="RefSeq" id="WP_231820358.1">
    <property type="nucleotide sequence ID" value="NZ_CP082781.1"/>
</dbReference>
<evidence type="ECO:0000313" key="3">
    <source>
        <dbReference type="EMBL" id="UGS26775.1"/>
    </source>
</evidence>
<dbReference type="GO" id="GO:0004519">
    <property type="term" value="F:endonuclease activity"/>
    <property type="evidence" value="ECO:0007669"/>
    <property type="project" value="UniProtKB-KW"/>
</dbReference>
<keyword evidence="3" id="KW-0255">Endonuclease</keyword>
<dbReference type="InterPro" id="IPR002711">
    <property type="entry name" value="HNH"/>
</dbReference>